<evidence type="ECO:0000313" key="6">
    <source>
        <dbReference type="EMBL" id="KAA6406453.1"/>
    </source>
</evidence>
<feature type="transmembrane region" description="Helical" evidence="5">
    <location>
        <begin position="63"/>
        <end position="84"/>
    </location>
</feature>
<dbReference type="PANTHER" id="PTHR31465:SF1">
    <property type="entry name" value="PROTEIN RTA1-RELATED"/>
    <property type="match status" value="1"/>
</dbReference>
<comment type="subcellular location">
    <subcellularLocation>
        <location evidence="1">Membrane</location>
        <topology evidence="1">Multi-pass membrane protein</topology>
    </subcellularLocation>
</comment>
<dbReference type="Proteomes" id="UP000192927">
    <property type="component" value="Unassembled WGS sequence"/>
</dbReference>
<feature type="transmembrane region" description="Helical" evidence="5">
    <location>
        <begin position="246"/>
        <end position="266"/>
    </location>
</feature>
<evidence type="ECO:0000256" key="3">
    <source>
        <dbReference type="ARBA" id="ARBA00022989"/>
    </source>
</evidence>
<evidence type="ECO:0000256" key="2">
    <source>
        <dbReference type="ARBA" id="ARBA00022692"/>
    </source>
</evidence>
<dbReference type="EMBL" id="VXIT01000027">
    <property type="protein sequence ID" value="KAA6406453.1"/>
    <property type="molecule type" value="Genomic_DNA"/>
</dbReference>
<protein>
    <submittedName>
        <fullName evidence="7">RTA-like protein</fullName>
    </submittedName>
    <submittedName>
        <fullName evidence="6">RTA1 like</fullName>
    </submittedName>
</protein>
<reference evidence="6 9" key="3">
    <citation type="submission" date="2019-09" db="EMBL/GenBank/DDBJ databases">
        <title>The hologenome of the rock-dwelling lichen Lasallia pustulata.</title>
        <authorList>
            <person name="Greshake Tzovaras B."/>
            <person name="Segers F."/>
            <person name="Bicker A."/>
            <person name="Dal Grande F."/>
            <person name="Otte J."/>
            <person name="Hankeln T."/>
            <person name="Schmitt I."/>
            <person name="Ebersberger I."/>
        </authorList>
    </citation>
    <scope>NUCLEOTIDE SEQUENCE [LARGE SCALE GENOMIC DNA]</scope>
    <source>
        <strain evidence="6">A1-1</strain>
    </source>
</reference>
<keyword evidence="2 5" id="KW-0812">Transmembrane</keyword>
<feature type="transmembrane region" description="Helical" evidence="5">
    <location>
        <begin position="96"/>
        <end position="123"/>
    </location>
</feature>
<evidence type="ECO:0000313" key="7">
    <source>
        <dbReference type="EMBL" id="SLM34173.1"/>
    </source>
</evidence>
<accession>A0A1W5CTK2</accession>
<name>A0A1W5CTK2_9LECA</name>
<dbReference type="GO" id="GO:0016020">
    <property type="term" value="C:membrane"/>
    <property type="evidence" value="ECO:0007669"/>
    <property type="project" value="UniProtKB-SubCell"/>
</dbReference>
<dbReference type="AlphaFoldDB" id="A0A1W5CTK2"/>
<keyword evidence="3 5" id="KW-1133">Transmembrane helix</keyword>
<sequence length="275" mass="30536">MSSNAPLAGYVDPNFPNPNGSQDAPIIIFGYTPSFALGLLGVVLFSISALLHSYQIYRYRTWYFIPVVVGAVMEVVGYIFRILASRVDPYSVINFVVQYFMIVVAPVFFSASIYTILTFLINAIGRQYSPLPPRAVLVIFIISDVVATAVQIAGAASIGKAESNRKDPTTANHILLAGLAFQVFSFLIFLILLTVFLYRVRKVSTAVMIPFTMALCAATVFVYLRTCFRLAETAQGLQRSLGTHEVYFGCLEFAPIVIAVFLFNVWHPGKWIPRY</sequence>
<evidence type="ECO:0000256" key="1">
    <source>
        <dbReference type="ARBA" id="ARBA00004141"/>
    </source>
</evidence>
<feature type="transmembrane region" description="Helical" evidence="5">
    <location>
        <begin position="174"/>
        <end position="198"/>
    </location>
</feature>
<dbReference type="Pfam" id="PF04479">
    <property type="entry name" value="RTA1"/>
    <property type="match status" value="1"/>
</dbReference>
<organism evidence="7 8">
    <name type="scientific">Lasallia pustulata</name>
    <dbReference type="NCBI Taxonomy" id="136370"/>
    <lineage>
        <taxon>Eukaryota</taxon>
        <taxon>Fungi</taxon>
        <taxon>Dikarya</taxon>
        <taxon>Ascomycota</taxon>
        <taxon>Pezizomycotina</taxon>
        <taxon>Lecanoromycetes</taxon>
        <taxon>OSLEUM clade</taxon>
        <taxon>Umbilicariomycetidae</taxon>
        <taxon>Umbilicariales</taxon>
        <taxon>Umbilicariaceae</taxon>
        <taxon>Lasallia</taxon>
    </lineage>
</organism>
<dbReference type="Proteomes" id="UP000324767">
    <property type="component" value="Unassembled WGS sequence"/>
</dbReference>
<evidence type="ECO:0000313" key="9">
    <source>
        <dbReference type="Proteomes" id="UP000324767"/>
    </source>
</evidence>
<keyword evidence="4 5" id="KW-0472">Membrane</keyword>
<dbReference type="InterPro" id="IPR007568">
    <property type="entry name" value="RTA1"/>
</dbReference>
<reference evidence="7" key="2">
    <citation type="submission" date="2017-03" db="EMBL/GenBank/DDBJ databases">
        <authorList>
            <person name="Afonso C.L."/>
            <person name="Miller P.J."/>
            <person name="Scott M.A."/>
            <person name="Spackman E."/>
            <person name="Goraichik I."/>
            <person name="Dimitrov K.M."/>
            <person name="Suarez D.L."/>
            <person name="Swayne D.E."/>
        </authorList>
    </citation>
    <scope>NUCLEOTIDE SEQUENCE [LARGE SCALE GENOMIC DNA]</scope>
</reference>
<dbReference type="EMBL" id="FWEW01000245">
    <property type="protein sequence ID" value="SLM34173.1"/>
    <property type="molecule type" value="Genomic_DNA"/>
</dbReference>
<proteinExistence type="predicted"/>
<evidence type="ECO:0000313" key="8">
    <source>
        <dbReference type="Proteomes" id="UP000192927"/>
    </source>
</evidence>
<gene>
    <name evidence="6" type="ORF">FRX48_09724</name>
</gene>
<keyword evidence="8" id="KW-1185">Reference proteome</keyword>
<reference evidence="8" key="1">
    <citation type="submission" date="2017-03" db="EMBL/GenBank/DDBJ databases">
        <authorList>
            <person name="Sharma R."/>
            <person name="Thines M."/>
        </authorList>
    </citation>
    <scope>NUCLEOTIDE SEQUENCE [LARGE SCALE GENOMIC DNA]</scope>
</reference>
<dbReference type="OrthoDB" id="1844152at2759"/>
<dbReference type="PANTHER" id="PTHR31465">
    <property type="entry name" value="PROTEIN RTA1-RELATED"/>
    <property type="match status" value="1"/>
</dbReference>
<feature type="transmembrane region" description="Helical" evidence="5">
    <location>
        <begin position="135"/>
        <end position="154"/>
    </location>
</feature>
<feature type="transmembrane region" description="Helical" evidence="5">
    <location>
        <begin position="205"/>
        <end position="226"/>
    </location>
</feature>
<feature type="transmembrane region" description="Helical" evidence="5">
    <location>
        <begin position="26"/>
        <end position="51"/>
    </location>
</feature>
<evidence type="ECO:0000256" key="5">
    <source>
        <dbReference type="SAM" id="Phobius"/>
    </source>
</evidence>
<evidence type="ECO:0000256" key="4">
    <source>
        <dbReference type="ARBA" id="ARBA00023136"/>
    </source>
</evidence>